<dbReference type="PANTHER" id="PTHR22916">
    <property type="entry name" value="GLYCOSYLTRANSFERASE"/>
    <property type="match status" value="1"/>
</dbReference>
<dbReference type="EMBL" id="BMJB01000001">
    <property type="protein sequence ID" value="GGA59953.1"/>
    <property type="molecule type" value="Genomic_DNA"/>
</dbReference>
<reference evidence="2" key="2">
    <citation type="submission" date="2020-09" db="EMBL/GenBank/DDBJ databases">
        <authorList>
            <person name="Sun Q."/>
            <person name="Zhou Y."/>
        </authorList>
    </citation>
    <scope>NUCLEOTIDE SEQUENCE</scope>
    <source>
        <strain evidence="2">CGMCC 1.15447</strain>
    </source>
</reference>
<keyword evidence="3" id="KW-1185">Reference proteome</keyword>
<gene>
    <name evidence="2" type="ORF">GCM10011507_09390</name>
</gene>
<evidence type="ECO:0000313" key="2">
    <source>
        <dbReference type="EMBL" id="GGA59953.1"/>
    </source>
</evidence>
<evidence type="ECO:0000259" key="1">
    <source>
        <dbReference type="Pfam" id="PF00535"/>
    </source>
</evidence>
<dbReference type="CDD" id="cd00761">
    <property type="entry name" value="Glyco_tranf_GTA_type"/>
    <property type="match status" value="1"/>
</dbReference>
<evidence type="ECO:0000313" key="3">
    <source>
        <dbReference type="Proteomes" id="UP000648801"/>
    </source>
</evidence>
<name>A0A916RLQ1_9BACT</name>
<comment type="caution">
    <text evidence="2">The sequence shown here is derived from an EMBL/GenBank/DDBJ whole genome shotgun (WGS) entry which is preliminary data.</text>
</comment>
<dbReference type="InterPro" id="IPR029044">
    <property type="entry name" value="Nucleotide-diphossugar_trans"/>
</dbReference>
<feature type="domain" description="Glycosyltransferase 2-like" evidence="1">
    <location>
        <begin position="24"/>
        <end position="96"/>
    </location>
</feature>
<protein>
    <submittedName>
        <fullName evidence="2">Glycosyl transferase family 2</fullName>
    </submittedName>
</protein>
<dbReference type="AlphaFoldDB" id="A0A916RLQ1"/>
<accession>A0A916RLQ1</accession>
<dbReference type="SUPFAM" id="SSF53448">
    <property type="entry name" value="Nucleotide-diphospho-sugar transferases"/>
    <property type="match status" value="1"/>
</dbReference>
<dbReference type="Proteomes" id="UP000648801">
    <property type="component" value="Unassembled WGS sequence"/>
</dbReference>
<reference evidence="2" key="1">
    <citation type="journal article" date="2014" name="Int. J. Syst. Evol. Microbiol.">
        <title>Complete genome sequence of Corynebacterium casei LMG S-19264T (=DSM 44701T), isolated from a smear-ripened cheese.</title>
        <authorList>
            <consortium name="US DOE Joint Genome Institute (JGI-PGF)"/>
            <person name="Walter F."/>
            <person name="Albersmeier A."/>
            <person name="Kalinowski J."/>
            <person name="Ruckert C."/>
        </authorList>
    </citation>
    <scope>NUCLEOTIDE SEQUENCE</scope>
    <source>
        <strain evidence="2">CGMCC 1.15447</strain>
    </source>
</reference>
<keyword evidence="2" id="KW-0808">Transferase</keyword>
<proteinExistence type="predicted"/>
<organism evidence="2 3">
    <name type="scientific">Edaphobacter acidisoli</name>
    <dbReference type="NCBI Taxonomy" id="2040573"/>
    <lineage>
        <taxon>Bacteria</taxon>
        <taxon>Pseudomonadati</taxon>
        <taxon>Acidobacteriota</taxon>
        <taxon>Terriglobia</taxon>
        <taxon>Terriglobales</taxon>
        <taxon>Acidobacteriaceae</taxon>
        <taxon>Edaphobacter</taxon>
    </lineage>
</organism>
<dbReference type="Gene3D" id="3.90.550.10">
    <property type="entry name" value="Spore Coat Polysaccharide Biosynthesis Protein SpsA, Chain A"/>
    <property type="match status" value="1"/>
</dbReference>
<sequence length="320" mass="36962">MRGTKGRYCDMHTNKPGRMVQYIVISPVRNEAEYLETTIRDMARQTVKPLRWILVNDGSTDSTPKIADRWASEYRWIVAVHLHSQKRDVSGATHEGQQERGRRAREAKEIIAFYEGYATLANVEWDFLVKLDGDVGLQPDYFERCFQEFERDPKLGIGGGDICNFIDGEWRVEENPRFHVRGATKIYRRACWDDIGGVERGAGWDTLDEVKANMKGWSTRSFPGLQVAHYRYTGAANGSWQNAVKKGEWNYISGYHPLFMAMKCVKRIAQKPLVTGSAGLLCGYLLALFRRVPQVDDKKLIRYIKQQQLRRLTFRSTIWK</sequence>
<dbReference type="Pfam" id="PF00535">
    <property type="entry name" value="Glycos_transf_2"/>
    <property type="match status" value="1"/>
</dbReference>
<dbReference type="InterPro" id="IPR001173">
    <property type="entry name" value="Glyco_trans_2-like"/>
</dbReference>
<dbReference type="GO" id="GO:0016758">
    <property type="term" value="F:hexosyltransferase activity"/>
    <property type="evidence" value="ECO:0007669"/>
    <property type="project" value="UniProtKB-ARBA"/>
</dbReference>